<dbReference type="PRINTS" id="PR00081">
    <property type="entry name" value="GDHRDH"/>
</dbReference>
<comment type="subunit">
    <text evidence="2">Homotetramer.</text>
</comment>
<dbReference type="GO" id="GO:0004090">
    <property type="term" value="F:carbonyl reductase (NADPH) activity"/>
    <property type="evidence" value="ECO:0007669"/>
    <property type="project" value="TreeGrafter"/>
</dbReference>
<dbReference type="SMART" id="SM00822">
    <property type="entry name" value="PKS_KR"/>
    <property type="match status" value="1"/>
</dbReference>
<dbReference type="Proteomes" id="UP000694844">
    <property type="component" value="Chromosome 2"/>
</dbReference>
<accession>A0A8B8CN13</accession>
<dbReference type="KEGG" id="cvn:111120655"/>
<dbReference type="GO" id="GO:0050038">
    <property type="term" value="F:L-xylulose reductase (NADPH) activity"/>
    <property type="evidence" value="ECO:0007669"/>
    <property type="project" value="TreeGrafter"/>
</dbReference>
<dbReference type="InterPro" id="IPR057326">
    <property type="entry name" value="KR_dom"/>
</dbReference>
<evidence type="ECO:0000259" key="5">
    <source>
        <dbReference type="SMART" id="SM00822"/>
    </source>
</evidence>
<dbReference type="PANTHER" id="PTHR44252:SF3">
    <property type="entry name" value="D-ERYTHRULOSE REDUCTASE-RELATED"/>
    <property type="match status" value="1"/>
</dbReference>
<evidence type="ECO:0000256" key="1">
    <source>
        <dbReference type="ARBA" id="ARBA00006484"/>
    </source>
</evidence>
<evidence type="ECO:0000256" key="2">
    <source>
        <dbReference type="ARBA" id="ARBA00011881"/>
    </source>
</evidence>
<dbReference type="RefSeq" id="XP_022317238.1">
    <property type="nucleotide sequence ID" value="XM_022461530.1"/>
</dbReference>
<gene>
    <name evidence="7" type="primary">LOC111120655</name>
</gene>
<keyword evidence="4" id="KW-0560">Oxidoreductase</keyword>
<dbReference type="GeneID" id="111120655"/>
<dbReference type="Gene3D" id="3.40.50.720">
    <property type="entry name" value="NAD(P)-binding Rossmann-like Domain"/>
    <property type="match status" value="1"/>
</dbReference>
<proteinExistence type="inferred from homology"/>
<dbReference type="InterPro" id="IPR020904">
    <property type="entry name" value="Sc_DH/Rdtase_CS"/>
</dbReference>
<keyword evidence="3" id="KW-0521">NADP</keyword>
<dbReference type="OrthoDB" id="1393670at2759"/>
<evidence type="ECO:0000313" key="6">
    <source>
        <dbReference type="Proteomes" id="UP000694844"/>
    </source>
</evidence>
<evidence type="ECO:0000313" key="7">
    <source>
        <dbReference type="RefSeq" id="XP_022317238.1"/>
    </source>
</evidence>
<organism evidence="6 7">
    <name type="scientific">Crassostrea virginica</name>
    <name type="common">Eastern oyster</name>
    <dbReference type="NCBI Taxonomy" id="6565"/>
    <lineage>
        <taxon>Eukaryota</taxon>
        <taxon>Metazoa</taxon>
        <taxon>Spiralia</taxon>
        <taxon>Lophotrochozoa</taxon>
        <taxon>Mollusca</taxon>
        <taxon>Bivalvia</taxon>
        <taxon>Autobranchia</taxon>
        <taxon>Pteriomorphia</taxon>
        <taxon>Ostreida</taxon>
        <taxon>Ostreoidea</taxon>
        <taxon>Ostreidae</taxon>
        <taxon>Crassostrea</taxon>
    </lineage>
</organism>
<dbReference type="PRINTS" id="PR00080">
    <property type="entry name" value="SDRFAMILY"/>
</dbReference>
<dbReference type="PANTHER" id="PTHR44252">
    <property type="entry name" value="D-ERYTHRULOSE REDUCTASE"/>
    <property type="match status" value="1"/>
</dbReference>
<feature type="domain" description="Ketoreductase" evidence="5">
    <location>
        <begin position="8"/>
        <end position="186"/>
    </location>
</feature>
<dbReference type="GO" id="GO:0005997">
    <property type="term" value="P:xylulose metabolic process"/>
    <property type="evidence" value="ECO:0007669"/>
    <property type="project" value="TreeGrafter"/>
</dbReference>
<sequence>MEIQFRGKRALVTGAGKGIGRGIAKKLVECGAETIALSRTQADLDSLKAEVAGTIPVLCDVGDFETTRKVVQDLGPIHLLVNNAGITRLDNFLDFSMKDFDDVLNVNTKAVFNISQVVAKGMVERGDGGSIVNVSSVASSRALDQHIAYCASKAALDSMTKVMALELGKHKIRVNSVNPTVTWTDMAAFAWSDPAKSGPMLAKIPMGKFVEVEDVVNTVVFLLSDKSAITTGQHIVLDGGLSTS</sequence>
<evidence type="ECO:0000256" key="4">
    <source>
        <dbReference type="ARBA" id="ARBA00023002"/>
    </source>
</evidence>
<dbReference type="InterPro" id="IPR002347">
    <property type="entry name" value="SDR_fam"/>
</dbReference>
<dbReference type="InterPro" id="IPR036291">
    <property type="entry name" value="NAD(P)-bd_dom_sf"/>
</dbReference>
<dbReference type="GO" id="GO:0006629">
    <property type="term" value="P:lipid metabolic process"/>
    <property type="evidence" value="ECO:0007669"/>
    <property type="project" value="UniProtKB-ARBA"/>
</dbReference>
<comment type="similarity">
    <text evidence="1">Belongs to the short-chain dehydrogenases/reductases (SDR) family.</text>
</comment>
<dbReference type="Pfam" id="PF13561">
    <property type="entry name" value="adh_short_C2"/>
    <property type="match status" value="1"/>
</dbReference>
<protein>
    <submittedName>
        <fullName evidence="7">L-xylulose reductase-like</fullName>
    </submittedName>
</protein>
<name>A0A8B8CN13_CRAVI</name>
<dbReference type="PROSITE" id="PS00061">
    <property type="entry name" value="ADH_SHORT"/>
    <property type="match status" value="1"/>
</dbReference>
<dbReference type="FunFam" id="3.40.50.720:FF:000214">
    <property type="entry name" value="L-xylulose reductase"/>
    <property type="match status" value="1"/>
</dbReference>
<evidence type="ECO:0000256" key="3">
    <source>
        <dbReference type="ARBA" id="ARBA00022857"/>
    </source>
</evidence>
<keyword evidence="6" id="KW-1185">Reference proteome</keyword>
<reference evidence="7" key="1">
    <citation type="submission" date="2025-08" db="UniProtKB">
        <authorList>
            <consortium name="RefSeq"/>
        </authorList>
    </citation>
    <scope>IDENTIFICATION</scope>
    <source>
        <tissue evidence="7">Whole sample</tissue>
    </source>
</reference>
<dbReference type="SUPFAM" id="SSF51735">
    <property type="entry name" value="NAD(P)-binding Rossmann-fold domains"/>
    <property type="match status" value="1"/>
</dbReference>
<dbReference type="GO" id="GO:0006006">
    <property type="term" value="P:glucose metabolic process"/>
    <property type="evidence" value="ECO:0007669"/>
    <property type="project" value="TreeGrafter"/>
</dbReference>
<dbReference type="InterPro" id="IPR051737">
    <property type="entry name" value="L-xylulose/Carbonyl_redctase"/>
</dbReference>
<dbReference type="AlphaFoldDB" id="A0A8B8CN13"/>